<feature type="domain" description="Translocation and assembly module TamB C-terminal" evidence="5">
    <location>
        <begin position="3"/>
        <end position="109"/>
    </location>
</feature>
<dbReference type="Pfam" id="PF04357">
    <property type="entry name" value="TamB"/>
    <property type="match status" value="1"/>
</dbReference>
<keyword evidence="2" id="KW-0812">Transmembrane</keyword>
<dbReference type="Proteomes" id="UP000648984">
    <property type="component" value="Unassembled WGS sequence"/>
</dbReference>
<evidence type="ECO:0000313" key="6">
    <source>
        <dbReference type="EMBL" id="NMG77349.1"/>
    </source>
</evidence>
<feature type="non-terminal residue" evidence="6">
    <location>
        <position position="1"/>
    </location>
</feature>
<keyword evidence="4" id="KW-0472">Membrane</keyword>
<keyword evidence="7" id="KW-1185">Reference proteome</keyword>
<protein>
    <recommendedName>
        <fullName evidence="5">Translocation and assembly module TamB C-terminal domain-containing protein</fullName>
    </recommendedName>
</protein>
<gene>
    <name evidence="6" type="ORF">GPA25_21600</name>
</gene>
<keyword evidence="3" id="KW-1133">Transmembrane helix</keyword>
<dbReference type="RefSeq" id="WP_169262478.1">
    <property type="nucleotide sequence ID" value="NZ_WTVQ01000059.1"/>
</dbReference>
<comment type="subcellular location">
    <subcellularLocation>
        <location evidence="1">Membrane</location>
        <topology evidence="1">Single-pass membrane protein</topology>
    </subcellularLocation>
</comment>
<accession>A0ABX1QG25</accession>
<evidence type="ECO:0000256" key="2">
    <source>
        <dbReference type="ARBA" id="ARBA00022692"/>
    </source>
</evidence>
<name>A0ABX1QG25_9RHOO</name>
<evidence type="ECO:0000256" key="4">
    <source>
        <dbReference type="ARBA" id="ARBA00023136"/>
    </source>
</evidence>
<sequence>PGGGMTEQLSRSLGFDELSIGQGELGGATRRATSRVVGDGTIVSGGDGVGGQVLMLGKRLSSDLFLSFEQSLGGAESLVKLTYQLTRQVSVVARSGTDNSADIYYTISFE</sequence>
<dbReference type="InterPro" id="IPR007452">
    <property type="entry name" value="TamB_C"/>
</dbReference>
<reference evidence="6 7" key="1">
    <citation type="submission" date="2019-12" db="EMBL/GenBank/DDBJ databases">
        <title>Comparative genomics gives insights into the taxonomy of the Azoarcus-Aromatoleum group and reveals separate origins of nif in the plant-associated Azoarcus and non-plant-associated Aromatoleum sub-groups.</title>
        <authorList>
            <person name="Lafos M."/>
            <person name="Maluk M."/>
            <person name="Batista M."/>
            <person name="Junghare M."/>
            <person name="Carmona M."/>
            <person name="Faoro H."/>
            <person name="Cruz L.M."/>
            <person name="Battistoni F."/>
            <person name="De Souza E."/>
            <person name="Pedrosa F."/>
            <person name="Chen W.-M."/>
            <person name="Poole P.S."/>
            <person name="Dixon R.A."/>
            <person name="James E.K."/>
        </authorList>
    </citation>
    <scope>NUCLEOTIDE SEQUENCE [LARGE SCALE GENOMIC DNA]</scope>
    <source>
        <strain evidence="6 7">22Lin</strain>
    </source>
</reference>
<evidence type="ECO:0000256" key="3">
    <source>
        <dbReference type="ARBA" id="ARBA00022989"/>
    </source>
</evidence>
<evidence type="ECO:0000256" key="1">
    <source>
        <dbReference type="ARBA" id="ARBA00004167"/>
    </source>
</evidence>
<dbReference type="EMBL" id="WTVQ01000059">
    <property type="protein sequence ID" value="NMG77349.1"/>
    <property type="molecule type" value="Genomic_DNA"/>
</dbReference>
<proteinExistence type="predicted"/>
<evidence type="ECO:0000259" key="5">
    <source>
        <dbReference type="Pfam" id="PF04357"/>
    </source>
</evidence>
<evidence type="ECO:0000313" key="7">
    <source>
        <dbReference type="Proteomes" id="UP000648984"/>
    </source>
</evidence>
<comment type="caution">
    <text evidence="6">The sequence shown here is derived from an EMBL/GenBank/DDBJ whole genome shotgun (WGS) entry which is preliminary data.</text>
</comment>
<organism evidence="6 7">
    <name type="scientific">Aromatoleum diolicum</name>
    <dbReference type="NCBI Taxonomy" id="75796"/>
    <lineage>
        <taxon>Bacteria</taxon>
        <taxon>Pseudomonadati</taxon>
        <taxon>Pseudomonadota</taxon>
        <taxon>Betaproteobacteria</taxon>
        <taxon>Rhodocyclales</taxon>
        <taxon>Rhodocyclaceae</taxon>
        <taxon>Aromatoleum</taxon>
    </lineage>
</organism>